<feature type="domain" description="TonB-dependent receptor-like beta-barrel" evidence="13">
    <location>
        <begin position="197"/>
        <end position="579"/>
    </location>
</feature>
<evidence type="ECO:0000256" key="11">
    <source>
        <dbReference type="RuleBase" id="RU003357"/>
    </source>
</evidence>
<evidence type="ECO:0000256" key="7">
    <source>
        <dbReference type="ARBA" id="ARBA00023077"/>
    </source>
</evidence>
<feature type="domain" description="TonB-dependent receptor plug" evidence="14">
    <location>
        <begin position="63"/>
        <end position="168"/>
    </location>
</feature>
<keyword evidence="2 10" id="KW-0813">Transport</keyword>
<evidence type="ECO:0000256" key="9">
    <source>
        <dbReference type="ARBA" id="ARBA00023237"/>
    </source>
</evidence>
<evidence type="ECO:0000256" key="8">
    <source>
        <dbReference type="ARBA" id="ARBA00023136"/>
    </source>
</evidence>
<organism evidence="15 16">
    <name type="scientific">Halomonas cibimaris</name>
    <dbReference type="NCBI Taxonomy" id="657012"/>
    <lineage>
        <taxon>Bacteria</taxon>
        <taxon>Pseudomonadati</taxon>
        <taxon>Pseudomonadota</taxon>
        <taxon>Gammaproteobacteria</taxon>
        <taxon>Oceanospirillales</taxon>
        <taxon>Halomonadaceae</taxon>
        <taxon>Halomonas</taxon>
    </lineage>
</organism>
<dbReference type="Gene3D" id="2.40.170.20">
    <property type="entry name" value="TonB-dependent receptor, beta-barrel domain"/>
    <property type="match status" value="1"/>
</dbReference>
<dbReference type="SUPFAM" id="SSF56935">
    <property type="entry name" value="Porins"/>
    <property type="match status" value="1"/>
</dbReference>
<dbReference type="InterPro" id="IPR012910">
    <property type="entry name" value="Plug_dom"/>
</dbReference>
<keyword evidence="15" id="KW-0675">Receptor</keyword>
<comment type="similarity">
    <text evidence="10 11">Belongs to the TonB-dependent receptor family.</text>
</comment>
<keyword evidence="16" id="KW-1185">Reference proteome</keyword>
<gene>
    <name evidence="15" type="primary">btuB</name>
    <name evidence="15" type="ORF">GCM10022228_17800</name>
</gene>
<evidence type="ECO:0000256" key="1">
    <source>
        <dbReference type="ARBA" id="ARBA00004571"/>
    </source>
</evidence>
<evidence type="ECO:0000256" key="4">
    <source>
        <dbReference type="ARBA" id="ARBA00022692"/>
    </source>
</evidence>
<dbReference type="PROSITE" id="PS52016">
    <property type="entry name" value="TONB_DEPENDENT_REC_3"/>
    <property type="match status" value="1"/>
</dbReference>
<dbReference type="EMBL" id="BAAAZT010000074">
    <property type="protein sequence ID" value="GAA3907862.1"/>
    <property type="molecule type" value="Genomic_DNA"/>
</dbReference>
<evidence type="ECO:0000259" key="14">
    <source>
        <dbReference type="Pfam" id="PF07715"/>
    </source>
</evidence>
<proteinExistence type="inferred from homology"/>
<dbReference type="InterPro" id="IPR037066">
    <property type="entry name" value="Plug_dom_sf"/>
</dbReference>
<evidence type="ECO:0000256" key="5">
    <source>
        <dbReference type="ARBA" id="ARBA00022729"/>
    </source>
</evidence>
<sequence>MSNRLFLSNRFSAGKTLVPFALAALPLAVSAQTPPASEPADQAAVASLNPVVVTATRAPRTADETLSSVTVLDEATLRRQDPADVTDLLRGQPGVNVSSNGGFGKTTGVSIRGAGNSGTLLMIDGIRLHSATAGGASWQLLDPRMFERAEVVRGPKGSLYGADAMGGVVQLFTPKGDGKPTPSVTLSGGSLDTRRASASFSGSDGATRYHVAASRFDTDGIKLREGGEKKSYDNTSALVRLSQRLGEGAEVGLLALRARGNTEYIGGEQDFVQQVGGVYGEVALGEHWTSRLTLSESRDEMEDFSSFPGEFNTQTRVARLDNTLSIGRHQLIVGAEYLEDKVDSTTAYNADSRDNKAVFAQGLLDFAPFTLQPSLRFDDNEAYGDEVTGSLALGYDLDDAHTLRASYATAFRAPTFNDLYYPGANNPDVEAETAKTYELGARGQYGSWYWDAAIYQSDIDDKIVFVTRPENVDKARIRGVELAGGVSMSGWDIQAALAYTDPEDRATGNRLAREVTQSARLDVDRTLGEWTLGGSLVAEDHRYNGGANDKRLGGYGKLDLRTTWRFAPAWFARVNVDNVFDKDYVTAFDSFQGFAYENPGRSVMLSVGIDGR</sequence>
<feature type="chain" id="PRO_5046492769" evidence="12">
    <location>
        <begin position="32"/>
        <end position="612"/>
    </location>
</feature>
<evidence type="ECO:0000256" key="10">
    <source>
        <dbReference type="PROSITE-ProRule" id="PRU01360"/>
    </source>
</evidence>
<name>A0ABP7LUV8_9GAMM</name>
<dbReference type="Pfam" id="PF07715">
    <property type="entry name" value="Plug"/>
    <property type="match status" value="1"/>
</dbReference>
<evidence type="ECO:0000256" key="6">
    <source>
        <dbReference type="ARBA" id="ARBA00023065"/>
    </source>
</evidence>
<keyword evidence="3 10" id="KW-1134">Transmembrane beta strand</keyword>
<reference evidence="16" key="1">
    <citation type="journal article" date="2019" name="Int. J. Syst. Evol. Microbiol.">
        <title>The Global Catalogue of Microorganisms (GCM) 10K type strain sequencing project: providing services to taxonomists for standard genome sequencing and annotation.</title>
        <authorList>
            <consortium name="The Broad Institute Genomics Platform"/>
            <consortium name="The Broad Institute Genome Sequencing Center for Infectious Disease"/>
            <person name="Wu L."/>
            <person name="Ma J."/>
        </authorList>
    </citation>
    <scope>NUCLEOTIDE SEQUENCE [LARGE SCALE GENOMIC DNA]</scope>
    <source>
        <strain evidence="16">JCM 16914</strain>
    </source>
</reference>
<dbReference type="InterPro" id="IPR036942">
    <property type="entry name" value="Beta-barrel_TonB_sf"/>
</dbReference>
<dbReference type="RefSeq" id="WP_344704485.1">
    <property type="nucleotide sequence ID" value="NZ_BAAAZT010000074.1"/>
</dbReference>
<keyword evidence="7 11" id="KW-0798">TonB box</keyword>
<evidence type="ECO:0000259" key="13">
    <source>
        <dbReference type="Pfam" id="PF00593"/>
    </source>
</evidence>
<keyword evidence="9 10" id="KW-0998">Cell outer membrane</keyword>
<keyword evidence="8 10" id="KW-0472">Membrane</keyword>
<dbReference type="Pfam" id="PF00593">
    <property type="entry name" value="TonB_dep_Rec_b-barrel"/>
    <property type="match status" value="1"/>
</dbReference>
<evidence type="ECO:0000313" key="15">
    <source>
        <dbReference type="EMBL" id="GAA3907862.1"/>
    </source>
</evidence>
<feature type="signal peptide" evidence="12">
    <location>
        <begin position="1"/>
        <end position="31"/>
    </location>
</feature>
<dbReference type="CDD" id="cd01347">
    <property type="entry name" value="ligand_gated_channel"/>
    <property type="match status" value="1"/>
</dbReference>
<keyword evidence="5 12" id="KW-0732">Signal</keyword>
<dbReference type="InterPro" id="IPR000531">
    <property type="entry name" value="Beta-barrel_TonB"/>
</dbReference>
<keyword evidence="4 10" id="KW-0812">Transmembrane</keyword>
<dbReference type="InterPro" id="IPR039426">
    <property type="entry name" value="TonB-dep_rcpt-like"/>
</dbReference>
<evidence type="ECO:0000256" key="3">
    <source>
        <dbReference type="ARBA" id="ARBA00022452"/>
    </source>
</evidence>
<evidence type="ECO:0000256" key="2">
    <source>
        <dbReference type="ARBA" id="ARBA00022448"/>
    </source>
</evidence>
<dbReference type="PANTHER" id="PTHR30069">
    <property type="entry name" value="TONB-DEPENDENT OUTER MEMBRANE RECEPTOR"/>
    <property type="match status" value="1"/>
</dbReference>
<dbReference type="PANTHER" id="PTHR30069:SF53">
    <property type="entry name" value="COLICIN I RECEPTOR-RELATED"/>
    <property type="match status" value="1"/>
</dbReference>
<dbReference type="Gene3D" id="2.170.130.10">
    <property type="entry name" value="TonB-dependent receptor, plug domain"/>
    <property type="match status" value="1"/>
</dbReference>
<evidence type="ECO:0000256" key="12">
    <source>
        <dbReference type="SAM" id="SignalP"/>
    </source>
</evidence>
<comment type="subcellular location">
    <subcellularLocation>
        <location evidence="1 10">Cell outer membrane</location>
        <topology evidence="1 10">Multi-pass membrane protein</topology>
    </subcellularLocation>
</comment>
<evidence type="ECO:0000313" key="16">
    <source>
        <dbReference type="Proteomes" id="UP001500133"/>
    </source>
</evidence>
<comment type="caution">
    <text evidence="15">The sequence shown here is derived from an EMBL/GenBank/DDBJ whole genome shotgun (WGS) entry which is preliminary data.</text>
</comment>
<protein>
    <submittedName>
        <fullName evidence="15">TonB-dependent vitamin B12 receptor</fullName>
    </submittedName>
</protein>
<keyword evidence="6" id="KW-0406">Ion transport</keyword>
<dbReference type="Proteomes" id="UP001500133">
    <property type="component" value="Unassembled WGS sequence"/>
</dbReference>
<accession>A0ABP7LUV8</accession>